<name>A0A9W4GHB9_BLUGR</name>
<dbReference type="EMBL" id="CAJHIT010000009">
    <property type="protein sequence ID" value="CAD6505462.1"/>
    <property type="molecule type" value="Genomic_DNA"/>
</dbReference>
<gene>
    <name evidence="2" type="ORF">BGTH12_LOCUS6820</name>
</gene>
<feature type="region of interest" description="Disordered" evidence="1">
    <location>
        <begin position="1"/>
        <end position="81"/>
    </location>
</feature>
<dbReference type="Pfam" id="PF12855">
    <property type="entry name" value="Ecl1"/>
    <property type="match status" value="1"/>
</dbReference>
<dbReference type="Proteomes" id="UP000683417">
    <property type="component" value="Unassembled WGS sequence"/>
</dbReference>
<evidence type="ECO:0000313" key="3">
    <source>
        <dbReference type="Proteomes" id="UP000683417"/>
    </source>
</evidence>
<dbReference type="InterPro" id="IPR024368">
    <property type="entry name" value="Ecl1/2/3"/>
</dbReference>
<feature type="compositionally biased region" description="Low complexity" evidence="1">
    <location>
        <begin position="71"/>
        <end position="81"/>
    </location>
</feature>
<reference evidence="2" key="1">
    <citation type="submission" date="2020-10" db="EMBL/GenBank/DDBJ databases">
        <authorList>
            <person name="Muller C M."/>
        </authorList>
    </citation>
    <scope>NUCLEOTIDE SEQUENCE</scope>
    <source>
        <strain evidence="2">THUN-12</strain>
    </source>
</reference>
<feature type="compositionally biased region" description="Low complexity" evidence="1">
    <location>
        <begin position="1"/>
        <end position="14"/>
    </location>
</feature>
<proteinExistence type="predicted"/>
<sequence>MQSSSSSIQSARKQSTGRHAGMVTPPSTRTSDDFKKQHRRKSSKDQSLLERKVRRPSANHKMPGQSLSKGTTAGRPATSTTAAATAACKSVRTAKNEEPAWDMEAFPQFCMTCEKQFLHSQTTLLYCSDRCRLRDQLALSNITSSRFIYNDYMPATNLRTEGPDILPRYSPTPSYPAPHRPASSPNQALESLRSLATALPRVKDSSSPSVPRSRAGSGFWSHASFTAKATVKPGLEPSPPAYIVSQGHGPVLSVKNLGSKTDYFASYSGYMNSRKWDTLTDTNRPLPKKVATAGCGQRSRSIDLITPLGI</sequence>
<evidence type="ECO:0000256" key="1">
    <source>
        <dbReference type="SAM" id="MobiDB-lite"/>
    </source>
</evidence>
<protein>
    <submittedName>
        <fullName evidence="2">BgTH12-00953</fullName>
    </submittedName>
</protein>
<accession>A0A9W4GHB9</accession>
<organism evidence="2 3">
    <name type="scientific">Blumeria graminis f. sp. triticale</name>
    <dbReference type="NCBI Taxonomy" id="1689686"/>
    <lineage>
        <taxon>Eukaryota</taxon>
        <taxon>Fungi</taxon>
        <taxon>Dikarya</taxon>
        <taxon>Ascomycota</taxon>
        <taxon>Pezizomycotina</taxon>
        <taxon>Leotiomycetes</taxon>
        <taxon>Erysiphales</taxon>
        <taxon>Erysiphaceae</taxon>
        <taxon>Blumeria</taxon>
    </lineage>
</organism>
<evidence type="ECO:0000313" key="2">
    <source>
        <dbReference type="EMBL" id="CAD6505462.1"/>
    </source>
</evidence>
<dbReference type="AlphaFoldDB" id="A0A9W4GHB9"/>
<feature type="region of interest" description="Disordered" evidence="1">
    <location>
        <begin position="169"/>
        <end position="188"/>
    </location>
</feature>
<comment type="caution">
    <text evidence="2">The sequence shown here is derived from an EMBL/GenBank/DDBJ whole genome shotgun (WGS) entry which is preliminary data.</text>
</comment>